<feature type="region of interest" description="Disordered" evidence="1">
    <location>
        <begin position="64"/>
        <end position="91"/>
    </location>
</feature>
<proteinExistence type="predicted"/>
<feature type="region of interest" description="Disordered" evidence="1">
    <location>
        <begin position="1"/>
        <end position="21"/>
    </location>
</feature>
<reference evidence="2" key="1">
    <citation type="journal article" date="2020" name="mSystems">
        <title>Genome- and Community-Level Interaction Insights into Carbon Utilization and Element Cycling Functions of Hydrothermarchaeota in Hydrothermal Sediment.</title>
        <authorList>
            <person name="Zhou Z."/>
            <person name="Liu Y."/>
            <person name="Xu W."/>
            <person name="Pan J."/>
            <person name="Luo Z.H."/>
            <person name="Li M."/>
        </authorList>
    </citation>
    <scope>NUCLEOTIDE SEQUENCE [LARGE SCALE GENOMIC DNA]</scope>
    <source>
        <strain evidence="2">SpSt-374</strain>
    </source>
</reference>
<name>A0A7C3VRH2_9CYAN</name>
<evidence type="ECO:0000256" key="1">
    <source>
        <dbReference type="SAM" id="MobiDB-lite"/>
    </source>
</evidence>
<accession>A0A7C3VRH2</accession>
<gene>
    <name evidence="2" type="ORF">ENR15_15220</name>
</gene>
<protein>
    <submittedName>
        <fullName evidence="2">Uncharacterized protein</fullName>
    </submittedName>
</protein>
<evidence type="ECO:0000313" key="2">
    <source>
        <dbReference type="EMBL" id="HGG01951.1"/>
    </source>
</evidence>
<sequence>MAVNLKPFTHNPTGLEPNGEIGTDEFSIDAAAVFEAPCLFWGGYSGDKYIPGLTLFGQGAARNIPDDLPSADDLSDEEPQHDNRSGRYRLRRPYRHRKRPIALGLFDPRF</sequence>
<dbReference type="EMBL" id="DSPX01000153">
    <property type="protein sequence ID" value="HGG01951.1"/>
    <property type="molecule type" value="Genomic_DNA"/>
</dbReference>
<comment type="caution">
    <text evidence="2">The sequence shown here is derived from an EMBL/GenBank/DDBJ whole genome shotgun (WGS) entry which is preliminary data.</text>
</comment>
<organism evidence="2">
    <name type="scientific">Planktothricoides sp. SpSt-374</name>
    <dbReference type="NCBI Taxonomy" id="2282167"/>
    <lineage>
        <taxon>Bacteria</taxon>
        <taxon>Bacillati</taxon>
        <taxon>Cyanobacteriota</taxon>
        <taxon>Cyanophyceae</taxon>
        <taxon>Oscillatoriophycideae</taxon>
        <taxon>Oscillatoriales</taxon>
        <taxon>Oscillatoriaceae</taxon>
        <taxon>Planktothricoides</taxon>
    </lineage>
</organism>
<dbReference type="AlphaFoldDB" id="A0A7C3VRH2"/>